<accession>A0ABN2CUB0</accession>
<dbReference type="CDD" id="cd02440">
    <property type="entry name" value="AdoMet_MTases"/>
    <property type="match status" value="1"/>
</dbReference>
<protein>
    <submittedName>
        <fullName evidence="3">Class I SAM-dependent methyltransferase</fullName>
    </submittedName>
</protein>
<organism evidence="3 4">
    <name type="scientific">Kribbella sancticallisti</name>
    <dbReference type="NCBI Taxonomy" id="460087"/>
    <lineage>
        <taxon>Bacteria</taxon>
        <taxon>Bacillati</taxon>
        <taxon>Actinomycetota</taxon>
        <taxon>Actinomycetes</taxon>
        <taxon>Propionibacteriales</taxon>
        <taxon>Kribbellaceae</taxon>
        <taxon>Kribbella</taxon>
    </lineage>
</organism>
<dbReference type="EMBL" id="BAAAOS010000017">
    <property type="protein sequence ID" value="GAA1564361.1"/>
    <property type="molecule type" value="Genomic_DNA"/>
</dbReference>
<keyword evidence="4" id="KW-1185">Reference proteome</keyword>
<keyword evidence="1" id="KW-0808">Transferase</keyword>
<dbReference type="InterPro" id="IPR029063">
    <property type="entry name" value="SAM-dependent_MTases_sf"/>
</dbReference>
<reference evidence="3 4" key="1">
    <citation type="journal article" date="2019" name="Int. J. Syst. Evol. Microbiol.">
        <title>The Global Catalogue of Microorganisms (GCM) 10K type strain sequencing project: providing services to taxonomists for standard genome sequencing and annotation.</title>
        <authorList>
            <consortium name="The Broad Institute Genomics Platform"/>
            <consortium name="The Broad Institute Genome Sequencing Center for Infectious Disease"/>
            <person name="Wu L."/>
            <person name="Ma J."/>
        </authorList>
    </citation>
    <scope>NUCLEOTIDE SEQUENCE [LARGE SCALE GENOMIC DNA]</scope>
    <source>
        <strain evidence="3 4">JCM 14969</strain>
    </source>
</reference>
<evidence type="ECO:0000313" key="4">
    <source>
        <dbReference type="Proteomes" id="UP001500393"/>
    </source>
</evidence>
<dbReference type="Proteomes" id="UP001500393">
    <property type="component" value="Unassembled WGS sequence"/>
</dbReference>
<evidence type="ECO:0000259" key="2">
    <source>
        <dbReference type="Pfam" id="PF13649"/>
    </source>
</evidence>
<comment type="caution">
    <text evidence="3">The sequence shown here is derived from an EMBL/GenBank/DDBJ whole genome shotgun (WGS) entry which is preliminary data.</text>
</comment>
<dbReference type="InterPro" id="IPR041698">
    <property type="entry name" value="Methyltransf_25"/>
</dbReference>
<feature type="domain" description="Methyltransferase" evidence="2">
    <location>
        <begin position="57"/>
        <end position="150"/>
    </location>
</feature>
<evidence type="ECO:0000256" key="1">
    <source>
        <dbReference type="ARBA" id="ARBA00022679"/>
    </source>
</evidence>
<gene>
    <name evidence="3" type="ORF">GCM10009789_17140</name>
</gene>
<evidence type="ECO:0000313" key="3">
    <source>
        <dbReference type="EMBL" id="GAA1564361.1"/>
    </source>
</evidence>
<keyword evidence="3" id="KW-0489">Methyltransferase</keyword>
<name>A0ABN2CUB0_9ACTN</name>
<dbReference type="GO" id="GO:0008168">
    <property type="term" value="F:methyltransferase activity"/>
    <property type="evidence" value="ECO:0007669"/>
    <property type="project" value="UniProtKB-KW"/>
</dbReference>
<proteinExistence type="predicted"/>
<dbReference type="PANTHER" id="PTHR43861">
    <property type="entry name" value="TRANS-ACONITATE 2-METHYLTRANSFERASE-RELATED"/>
    <property type="match status" value="1"/>
</dbReference>
<dbReference type="GO" id="GO:0032259">
    <property type="term" value="P:methylation"/>
    <property type="evidence" value="ECO:0007669"/>
    <property type="project" value="UniProtKB-KW"/>
</dbReference>
<dbReference type="SUPFAM" id="SSF53335">
    <property type="entry name" value="S-adenosyl-L-methionine-dependent methyltransferases"/>
    <property type="match status" value="1"/>
</dbReference>
<dbReference type="Pfam" id="PF13649">
    <property type="entry name" value="Methyltransf_25"/>
    <property type="match status" value="1"/>
</dbReference>
<dbReference type="Gene3D" id="3.40.50.150">
    <property type="entry name" value="Vaccinia Virus protein VP39"/>
    <property type="match status" value="1"/>
</dbReference>
<sequence length="260" mass="28136">MLRMTTPLQSITEANRASWNQIAPARHGQPADFFKSGGLVLEDFEQELAGDVRGKRILQLACSCGDEVLSWANLGATATGIDISEVAIQLAQQKATAAGIDADFRQADMYDLPPDLTNLDLIYLSWGAICWAPDLNLLAQSLTTCLSSGGSILIADHHPIWEVLAVRNENHLTVTADYFGRTIPRPHIDDAKLPVGARGTDDPPPFTAFIWPTSDVVMALLTAGLRLDTFTESPAPDLYPTLGPTASHLPAYYVIKATKP</sequence>